<dbReference type="CDD" id="cd00028">
    <property type="entry name" value="B_lectin"/>
    <property type="match status" value="1"/>
</dbReference>
<dbReference type="AlphaFoldDB" id="A0A250ISN6"/>
<dbReference type="PROSITE" id="PS50927">
    <property type="entry name" value="BULB_LECTIN"/>
    <property type="match status" value="1"/>
</dbReference>
<feature type="domain" description="Bulb-type lectin" evidence="1">
    <location>
        <begin position="57"/>
        <end position="165"/>
    </location>
</feature>
<gene>
    <name evidence="2" type="ORF">CYFUS_000171</name>
</gene>
<name>A0A250ISN6_9BACT</name>
<dbReference type="InterPro" id="IPR036426">
    <property type="entry name" value="Bulb-type_lectin_dom_sf"/>
</dbReference>
<sequence length="168" mass="17653">MEGELEGDNMESQTKTVRMQRRVLLAFIALVGASACGGSGPGESAGTSEPAEGTLSCGGLGSGEVLFRGQSVGSCNGRAFLTHQGDGNVVVYDRVGPLWSTNTWGSDTSAFLMQTDGNLVLYAGNGQPLWWSGTYGNPGARLAMQDDCNLVIYNTAGNPIWATMTFCR</sequence>
<evidence type="ECO:0000313" key="2">
    <source>
        <dbReference type="EMBL" id="ATB34764.1"/>
    </source>
</evidence>
<dbReference type="SUPFAM" id="SSF51110">
    <property type="entry name" value="alpha-D-mannose-specific plant lectins"/>
    <property type="match status" value="1"/>
</dbReference>
<accession>A0A250ISN6</accession>
<dbReference type="InterPro" id="IPR001480">
    <property type="entry name" value="Bulb-type_lectin_dom"/>
</dbReference>
<organism evidence="2 3">
    <name type="scientific">Cystobacter fuscus</name>
    <dbReference type="NCBI Taxonomy" id="43"/>
    <lineage>
        <taxon>Bacteria</taxon>
        <taxon>Pseudomonadati</taxon>
        <taxon>Myxococcota</taxon>
        <taxon>Myxococcia</taxon>
        <taxon>Myxococcales</taxon>
        <taxon>Cystobacterineae</taxon>
        <taxon>Archangiaceae</taxon>
        <taxon>Cystobacter</taxon>
    </lineage>
</organism>
<dbReference type="EMBL" id="CP022098">
    <property type="protein sequence ID" value="ATB34764.1"/>
    <property type="molecule type" value="Genomic_DNA"/>
</dbReference>
<evidence type="ECO:0000259" key="1">
    <source>
        <dbReference type="PROSITE" id="PS50927"/>
    </source>
</evidence>
<protein>
    <submittedName>
        <fullName evidence="2">Peptidase S8</fullName>
    </submittedName>
</protein>
<reference evidence="2 3" key="1">
    <citation type="submission" date="2017-06" db="EMBL/GenBank/DDBJ databases">
        <title>Sequencing and comparative analysis of myxobacterial genomes.</title>
        <authorList>
            <person name="Rupp O."/>
            <person name="Goesmann A."/>
            <person name="Sogaard-Andersen L."/>
        </authorList>
    </citation>
    <scope>NUCLEOTIDE SEQUENCE [LARGE SCALE GENOMIC DNA]</scope>
    <source>
        <strain evidence="2 3">DSM 52655</strain>
    </source>
</reference>
<dbReference type="KEGG" id="cfus:CYFUS_000171"/>
<dbReference type="Proteomes" id="UP000217257">
    <property type="component" value="Chromosome"/>
</dbReference>
<dbReference type="Gene3D" id="2.90.10.10">
    <property type="entry name" value="Bulb-type lectin domain"/>
    <property type="match status" value="2"/>
</dbReference>
<evidence type="ECO:0000313" key="3">
    <source>
        <dbReference type="Proteomes" id="UP000217257"/>
    </source>
</evidence>
<dbReference type="SMART" id="SM00108">
    <property type="entry name" value="B_lectin"/>
    <property type="match status" value="1"/>
</dbReference>
<proteinExistence type="predicted"/>